<accession>A0A402BJ13</accession>
<keyword evidence="6 7" id="KW-0472">Membrane</keyword>
<dbReference type="RefSeq" id="WP_126631304.1">
    <property type="nucleotide sequence ID" value="NZ_BIFT01000002.1"/>
</dbReference>
<dbReference type="InterPro" id="IPR020846">
    <property type="entry name" value="MFS_dom"/>
</dbReference>
<evidence type="ECO:0000256" key="3">
    <source>
        <dbReference type="ARBA" id="ARBA00022475"/>
    </source>
</evidence>
<dbReference type="GO" id="GO:0005886">
    <property type="term" value="C:plasma membrane"/>
    <property type="evidence" value="ECO:0007669"/>
    <property type="project" value="UniProtKB-SubCell"/>
</dbReference>
<keyword evidence="4 7" id="KW-0812">Transmembrane</keyword>
<sequence length="407" mass="42733">MKMLNVGRVLMPLGQRDFRFLWTGQTISALGSSFQVIAVTWLVLQELHGSALDLALAMLALTVPRIPITLIGGIITDRLDPRTVMLWSDAVRVVTSGMIALLTFNGSMTLWIVCVLLGVHGLATGIFDPAASSIPPRLVRPEQLSGANSLMSLTSQLGTLLGVLPAGVVVATLGAGAAFGINALSFAIAVLAALLMKPLVRVPRESQQSLLRDAYAGVSYLVSLPWLIALLLIDTCAALAAVGPISVGLPLLARDVLHIGSQGYSLLLWSFGLGSVIGIILPGVYSPVHKRGRFFCLIQILEAPLLLGIAFAPLSLAMCCLASVGVLNGILVVLFLSLIQARVAKEFLGRVMSFYMLASVGLVPLSLYGSGIIVSAWGVQALFVSAGILTLGSAAIGLLVGPLRRLD</sequence>
<dbReference type="PROSITE" id="PS50850">
    <property type="entry name" value="MFS"/>
    <property type="match status" value="1"/>
</dbReference>
<evidence type="ECO:0000256" key="6">
    <source>
        <dbReference type="ARBA" id="ARBA00023136"/>
    </source>
</evidence>
<evidence type="ECO:0000259" key="8">
    <source>
        <dbReference type="PROSITE" id="PS50850"/>
    </source>
</evidence>
<evidence type="ECO:0000313" key="10">
    <source>
        <dbReference type="Proteomes" id="UP000287171"/>
    </source>
</evidence>
<dbReference type="InterPro" id="IPR010290">
    <property type="entry name" value="TM_effector"/>
</dbReference>
<keyword evidence="2" id="KW-0813">Transport</keyword>
<protein>
    <recommendedName>
        <fullName evidence="8">Major facilitator superfamily (MFS) profile domain-containing protein</fullName>
    </recommendedName>
</protein>
<dbReference type="Proteomes" id="UP000287171">
    <property type="component" value="Unassembled WGS sequence"/>
</dbReference>
<dbReference type="EMBL" id="BIFT01000002">
    <property type="protein sequence ID" value="GCE31326.1"/>
    <property type="molecule type" value="Genomic_DNA"/>
</dbReference>
<feature type="transmembrane region" description="Helical" evidence="7">
    <location>
        <begin position="263"/>
        <end position="282"/>
    </location>
</feature>
<dbReference type="CDD" id="cd06173">
    <property type="entry name" value="MFS_MefA_like"/>
    <property type="match status" value="1"/>
</dbReference>
<dbReference type="PANTHER" id="PTHR23513">
    <property type="entry name" value="INTEGRAL MEMBRANE EFFLUX PROTEIN-RELATED"/>
    <property type="match status" value="1"/>
</dbReference>
<feature type="domain" description="Major facilitator superfamily (MFS) profile" evidence="8">
    <location>
        <begin position="1"/>
        <end position="201"/>
    </location>
</feature>
<evidence type="ECO:0000313" key="9">
    <source>
        <dbReference type="EMBL" id="GCE31326.1"/>
    </source>
</evidence>
<evidence type="ECO:0000256" key="7">
    <source>
        <dbReference type="SAM" id="Phobius"/>
    </source>
</evidence>
<feature type="transmembrane region" description="Helical" evidence="7">
    <location>
        <begin position="56"/>
        <end position="75"/>
    </location>
</feature>
<reference evidence="10" key="1">
    <citation type="submission" date="2018-12" db="EMBL/GenBank/DDBJ databases">
        <title>Tengunoibacter tsumagoiensis gen. nov., sp. nov., Dictyobacter kobayashii sp. nov., D. alpinus sp. nov., and D. joshuensis sp. nov. and description of Dictyobacteraceae fam. nov. within the order Ktedonobacterales isolated from Tengu-no-mugimeshi.</title>
        <authorList>
            <person name="Wang C.M."/>
            <person name="Zheng Y."/>
            <person name="Sakai Y."/>
            <person name="Toyoda A."/>
            <person name="Minakuchi Y."/>
            <person name="Abe K."/>
            <person name="Yokota A."/>
            <person name="Yabe S."/>
        </authorList>
    </citation>
    <scope>NUCLEOTIDE SEQUENCE [LARGE SCALE GENOMIC DNA]</scope>
    <source>
        <strain evidence="10">Uno16</strain>
    </source>
</reference>
<feature type="transmembrane region" description="Helical" evidence="7">
    <location>
        <begin position="353"/>
        <end position="377"/>
    </location>
</feature>
<gene>
    <name evidence="9" type="ORF">KDA_68100</name>
</gene>
<evidence type="ECO:0000256" key="4">
    <source>
        <dbReference type="ARBA" id="ARBA00022692"/>
    </source>
</evidence>
<feature type="transmembrane region" description="Helical" evidence="7">
    <location>
        <begin position="321"/>
        <end position="341"/>
    </location>
</feature>
<dbReference type="GO" id="GO:0022857">
    <property type="term" value="F:transmembrane transporter activity"/>
    <property type="evidence" value="ECO:0007669"/>
    <property type="project" value="InterPro"/>
</dbReference>
<evidence type="ECO:0000256" key="2">
    <source>
        <dbReference type="ARBA" id="ARBA00022448"/>
    </source>
</evidence>
<dbReference type="SUPFAM" id="SSF103473">
    <property type="entry name" value="MFS general substrate transporter"/>
    <property type="match status" value="1"/>
</dbReference>
<feature type="transmembrane region" description="Helical" evidence="7">
    <location>
        <begin position="217"/>
        <end position="243"/>
    </location>
</feature>
<feature type="transmembrane region" description="Helical" evidence="7">
    <location>
        <begin position="383"/>
        <end position="403"/>
    </location>
</feature>
<dbReference type="InterPro" id="IPR036259">
    <property type="entry name" value="MFS_trans_sf"/>
</dbReference>
<name>A0A402BJ13_9CHLR</name>
<evidence type="ECO:0000256" key="1">
    <source>
        <dbReference type="ARBA" id="ARBA00004651"/>
    </source>
</evidence>
<keyword evidence="3" id="KW-1003">Cell membrane</keyword>
<feature type="transmembrane region" description="Helical" evidence="7">
    <location>
        <begin position="294"/>
        <end position="315"/>
    </location>
</feature>
<dbReference type="Gene3D" id="1.20.1250.20">
    <property type="entry name" value="MFS general substrate transporter like domains"/>
    <property type="match status" value="1"/>
</dbReference>
<organism evidence="9 10">
    <name type="scientific">Dictyobacter alpinus</name>
    <dbReference type="NCBI Taxonomy" id="2014873"/>
    <lineage>
        <taxon>Bacteria</taxon>
        <taxon>Bacillati</taxon>
        <taxon>Chloroflexota</taxon>
        <taxon>Ktedonobacteria</taxon>
        <taxon>Ktedonobacterales</taxon>
        <taxon>Dictyobacteraceae</taxon>
        <taxon>Dictyobacter</taxon>
    </lineage>
</organism>
<keyword evidence="10" id="KW-1185">Reference proteome</keyword>
<feature type="transmembrane region" description="Helical" evidence="7">
    <location>
        <begin position="177"/>
        <end position="196"/>
    </location>
</feature>
<dbReference type="PANTHER" id="PTHR23513:SF6">
    <property type="entry name" value="MAJOR FACILITATOR SUPERFAMILY ASSOCIATED DOMAIN-CONTAINING PROTEIN"/>
    <property type="match status" value="1"/>
</dbReference>
<proteinExistence type="predicted"/>
<comment type="subcellular location">
    <subcellularLocation>
        <location evidence="1">Cell membrane</location>
        <topology evidence="1">Multi-pass membrane protein</topology>
    </subcellularLocation>
</comment>
<evidence type="ECO:0000256" key="5">
    <source>
        <dbReference type="ARBA" id="ARBA00022989"/>
    </source>
</evidence>
<comment type="caution">
    <text evidence="9">The sequence shown here is derived from an EMBL/GenBank/DDBJ whole genome shotgun (WGS) entry which is preliminary data.</text>
</comment>
<dbReference type="AlphaFoldDB" id="A0A402BJ13"/>
<dbReference type="OrthoDB" id="144362at2"/>
<feature type="transmembrane region" description="Helical" evidence="7">
    <location>
        <begin position="20"/>
        <end position="44"/>
    </location>
</feature>
<dbReference type="Pfam" id="PF05977">
    <property type="entry name" value="MFS_3"/>
    <property type="match status" value="1"/>
</dbReference>
<keyword evidence="5 7" id="KW-1133">Transmembrane helix</keyword>